<evidence type="ECO:0000256" key="1">
    <source>
        <dbReference type="ARBA" id="ARBA00001933"/>
    </source>
</evidence>
<name>A0A5N5WHM2_9EURO</name>
<keyword evidence="5" id="KW-1185">Reference proteome</keyword>
<evidence type="ECO:0000313" key="4">
    <source>
        <dbReference type="EMBL" id="KAB8067971.1"/>
    </source>
</evidence>
<sequence>MISSIIRSGKNAARMFCEPARLFTLAESLGGVESLCEVPAAMTHNGIQGTVGKRAEYSI</sequence>
<proteinExistence type="inferred from homology"/>
<dbReference type="Proteomes" id="UP000326565">
    <property type="component" value="Unassembled WGS sequence"/>
</dbReference>
<dbReference type="InterPro" id="IPR015424">
    <property type="entry name" value="PyrdxlP-dep_Trfase"/>
</dbReference>
<dbReference type="Gene3D" id="3.90.1150.10">
    <property type="entry name" value="Aspartate Aminotransferase, domain 1"/>
    <property type="match status" value="1"/>
</dbReference>
<evidence type="ECO:0000313" key="5">
    <source>
        <dbReference type="Proteomes" id="UP000326565"/>
    </source>
</evidence>
<dbReference type="Pfam" id="PF01053">
    <property type="entry name" value="Cys_Met_Meta_PP"/>
    <property type="match status" value="1"/>
</dbReference>
<dbReference type="GO" id="GO:0030170">
    <property type="term" value="F:pyridoxal phosphate binding"/>
    <property type="evidence" value="ECO:0007669"/>
    <property type="project" value="InterPro"/>
</dbReference>
<dbReference type="OrthoDB" id="3512640at2759"/>
<feature type="non-terminal residue" evidence="4">
    <location>
        <position position="59"/>
    </location>
</feature>
<evidence type="ECO:0000256" key="2">
    <source>
        <dbReference type="ARBA" id="ARBA00022898"/>
    </source>
</evidence>
<comment type="cofactor">
    <cofactor evidence="1 3">
        <name>pyridoxal 5'-phosphate</name>
        <dbReference type="ChEBI" id="CHEBI:597326"/>
    </cofactor>
</comment>
<evidence type="ECO:0000256" key="3">
    <source>
        <dbReference type="RuleBase" id="RU362118"/>
    </source>
</evidence>
<keyword evidence="2 3" id="KW-0663">Pyridoxal phosphate</keyword>
<comment type="similarity">
    <text evidence="3">Belongs to the trans-sulfuration enzymes family.</text>
</comment>
<dbReference type="GO" id="GO:0019346">
    <property type="term" value="P:transsulfuration"/>
    <property type="evidence" value="ECO:0007669"/>
    <property type="project" value="InterPro"/>
</dbReference>
<dbReference type="InterPro" id="IPR015422">
    <property type="entry name" value="PyrdxlP-dep_Trfase_small"/>
</dbReference>
<dbReference type="InterPro" id="IPR000277">
    <property type="entry name" value="Cys/Met-Metab_PyrdxlP-dep_enz"/>
</dbReference>
<accession>A0A5N5WHM2</accession>
<dbReference type="SUPFAM" id="SSF53383">
    <property type="entry name" value="PLP-dependent transferases"/>
    <property type="match status" value="1"/>
</dbReference>
<reference evidence="4 5" key="1">
    <citation type="submission" date="2019-04" db="EMBL/GenBank/DDBJ databases">
        <title>Friends and foes A comparative genomics study of 23 Aspergillus species from section Flavi.</title>
        <authorList>
            <consortium name="DOE Joint Genome Institute"/>
            <person name="Kjaerbolling I."/>
            <person name="Vesth T."/>
            <person name="Frisvad J.C."/>
            <person name="Nybo J.L."/>
            <person name="Theobald S."/>
            <person name="Kildgaard S."/>
            <person name="Isbrandt T."/>
            <person name="Kuo A."/>
            <person name="Sato A."/>
            <person name="Lyhne E.K."/>
            <person name="Kogle M.E."/>
            <person name="Wiebenga A."/>
            <person name="Kun R.S."/>
            <person name="Lubbers R.J."/>
            <person name="Makela M.R."/>
            <person name="Barry K."/>
            <person name="Chovatia M."/>
            <person name="Clum A."/>
            <person name="Daum C."/>
            <person name="Haridas S."/>
            <person name="He G."/>
            <person name="LaButti K."/>
            <person name="Lipzen A."/>
            <person name="Mondo S."/>
            <person name="Riley R."/>
            <person name="Salamov A."/>
            <person name="Simmons B.A."/>
            <person name="Magnuson J.K."/>
            <person name="Henrissat B."/>
            <person name="Mortensen U.H."/>
            <person name="Larsen T.O."/>
            <person name="Devries R.P."/>
            <person name="Grigoriev I.V."/>
            <person name="Machida M."/>
            <person name="Baker S.E."/>
            <person name="Andersen M.R."/>
        </authorList>
    </citation>
    <scope>NUCLEOTIDE SEQUENCE [LARGE SCALE GENOMIC DNA]</scope>
    <source>
        <strain evidence="4 5">CBS 151.66</strain>
    </source>
</reference>
<dbReference type="EMBL" id="ML732427">
    <property type="protein sequence ID" value="KAB8067971.1"/>
    <property type="molecule type" value="Genomic_DNA"/>
</dbReference>
<gene>
    <name evidence="4" type="ORF">BDV29DRAFT_185334</name>
</gene>
<organism evidence="4 5">
    <name type="scientific">Aspergillus leporis</name>
    <dbReference type="NCBI Taxonomy" id="41062"/>
    <lineage>
        <taxon>Eukaryota</taxon>
        <taxon>Fungi</taxon>
        <taxon>Dikarya</taxon>
        <taxon>Ascomycota</taxon>
        <taxon>Pezizomycotina</taxon>
        <taxon>Eurotiomycetes</taxon>
        <taxon>Eurotiomycetidae</taxon>
        <taxon>Eurotiales</taxon>
        <taxon>Aspergillaceae</taxon>
        <taxon>Aspergillus</taxon>
        <taxon>Aspergillus subgen. Circumdati</taxon>
    </lineage>
</organism>
<dbReference type="AlphaFoldDB" id="A0A5N5WHM2"/>
<protein>
    <submittedName>
        <fullName evidence="4">Uncharacterized protein</fullName>
    </submittedName>
</protein>